<evidence type="ECO:0000313" key="1">
    <source>
        <dbReference type="Proteomes" id="UP000095282"/>
    </source>
</evidence>
<evidence type="ECO:0000313" key="2">
    <source>
        <dbReference type="WBParaSite" id="Csp11.Scaffold524.g2970.t1"/>
    </source>
</evidence>
<sequence>MSFPLLHVTDLVFEEIVNQMELNEIFSLSLCSRYTCDVVKCHLRKSIKYPLYVDAKLENVLSVGFISNDGPVVIMSIEDFDRWDGTRLEEVNIGGCKTRIAKNGNHCVMLHSSTGKMHDCFEIVMEYTKDLFHVEIDSLYCMEPWTIEFVRSRQKAPLRMTYVTDTNCDFRGVTIFSIVANGKTGGLQFDSKFPEDNVLPVFNGSYQYLRFKHGRCEIFDIILIAAQNNREAIFDEADVSSRDISRFYKLWSEDDDYSRLKLLLVRVNDYNEEATLSRVQNLVAIRPQRVIYGSYSLEKHCLNPGLFLIRSDGVAAGIYYDPSTRILRFCRLSGFELEFF</sequence>
<name>A0A1I7T6T8_9PELO</name>
<dbReference type="AlphaFoldDB" id="A0A1I7T6T8"/>
<dbReference type="PANTHER" id="PTHR21503">
    <property type="entry name" value="F-BOX-CONTAINING HYPOTHETICAL PROTEIN C.ELEGANS"/>
    <property type="match status" value="1"/>
</dbReference>
<proteinExistence type="predicted"/>
<reference evidence="2" key="1">
    <citation type="submission" date="2016-11" db="UniProtKB">
        <authorList>
            <consortium name="WormBaseParasite"/>
        </authorList>
    </citation>
    <scope>IDENTIFICATION</scope>
</reference>
<accession>A0A1I7T6T8</accession>
<keyword evidence="1" id="KW-1185">Reference proteome</keyword>
<dbReference type="WBParaSite" id="Csp11.Scaffold524.g2970.t1">
    <property type="protein sequence ID" value="Csp11.Scaffold524.g2970.t1"/>
    <property type="gene ID" value="Csp11.Scaffold524.g2970"/>
</dbReference>
<protein>
    <submittedName>
        <fullName evidence="2">F-box domain-containing protein</fullName>
    </submittedName>
</protein>
<organism evidence="1 2">
    <name type="scientific">Caenorhabditis tropicalis</name>
    <dbReference type="NCBI Taxonomy" id="1561998"/>
    <lineage>
        <taxon>Eukaryota</taxon>
        <taxon>Metazoa</taxon>
        <taxon>Ecdysozoa</taxon>
        <taxon>Nematoda</taxon>
        <taxon>Chromadorea</taxon>
        <taxon>Rhabditida</taxon>
        <taxon>Rhabditina</taxon>
        <taxon>Rhabditomorpha</taxon>
        <taxon>Rhabditoidea</taxon>
        <taxon>Rhabditidae</taxon>
        <taxon>Peloderinae</taxon>
        <taxon>Caenorhabditis</taxon>
    </lineage>
</organism>
<dbReference type="Proteomes" id="UP000095282">
    <property type="component" value="Unplaced"/>
</dbReference>
<dbReference type="PANTHER" id="PTHR21503:SF8">
    <property type="entry name" value="F-BOX ASSOCIATED DOMAIN-CONTAINING PROTEIN-RELATED"/>
    <property type="match status" value="1"/>
</dbReference>